<keyword evidence="4" id="KW-0472">Membrane</keyword>
<gene>
    <name evidence="6" type="ORF">DXH95_10880</name>
</gene>
<dbReference type="GO" id="GO:0007165">
    <property type="term" value="P:signal transduction"/>
    <property type="evidence" value="ECO:0007669"/>
    <property type="project" value="UniProtKB-KW"/>
</dbReference>
<dbReference type="InterPro" id="IPR004089">
    <property type="entry name" value="MCPsignal_dom"/>
</dbReference>
<keyword evidence="1 2" id="KW-0807">Transducer</keyword>
<feature type="transmembrane region" description="Helical" evidence="4">
    <location>
        <begin position="116"/>
        <end position="137"/>
    </location>
</feature>
<keyword evidence="3" id="KW-0175">Coiled coil</keyword>
<evidence type="ECO:0000313" key="7">
    <source>
        <dbReference type="Proteomes" id="UP000263833"/>
    </source>
</evidence>
<reference evidence="7" key="1">
    <citation type="submission" date="2018-08" db="EMBL/GenBank/DDBJ databases">
        <authorList>
            <person name="Kim S.-J."/>
            <person name="Jung G.-Y."/>
        </authorList>
    </citation>
    <scope>NUCLEOTIDE SEQUENCE [LARGE SCALE GENOMIC DNA]</scope>
    <source>
        <strain evidence="7">GY_G</strain>
    </source>
</reference>
<dbReference type="RefSeq" id="WP_115549581.1">
    <property type="nucleotide sequence ID" value="NZ_QRGP01000002.1"/>
</dbReference>
<dbReference type="Proteomes" id="UP000263833">
    <property type="component" value="Unassembled WGS sequence"/>
</dbReference>
<protein>
    <recommendedName>
        <fullName evidence="5">Methyl-accepting transducer domain-containing protein</fullName>
    </recommendedName>
</protein>
<dbReference type="PROSITE" id="PS50111">
    <property type="entry name" value="CHEMOTAXIS_TRANSDUC_2"/>
    <property type="match status" value="1"/>
</dbReference>
<evidence type="ECO:0000256" key="4">
    <source>
        <dbReference type="SAM" id="Phobius"/>
    </source>
</evidence>
<accession>A0A371B4E5</accession>
<feature type="domain" description="Methyl-accepting transducer" evidence="5">
    <location>
        <begin position="284"/>
        <end position="513"/>
    </location>
</feature>
<dbReference type="PANTHER" id="PTHR32089">
    <property type="entry name" value="METHYL-ACCEPTING CHEMOTAXIS PROTEIN MCPB"/>
    <property type="match status" value="1"/>
</dbReference>
<evidence type="ECO:0000256" key="1">
    <source>
        <dbReference type="ARBA" id="ARBA00023224"/>
    </source>
</evidence>
<keyword evidence="7" id="KW-1185">Reference proteome</keyword>
<dbReference type="SUPFAM" id="SSF58104">
    <property type="entry name" value="Methyl-accepting chemotaxis protein (MCP) signaling domain"/>
    <property type="match status" value="1"/>
</dbReference>
<feature type="transmembrane region" description="Helical" evidence="4">
    <location>
        <begin position="192"/>
        <end position="209"/>
    </location>
</feature>
<feature type="transmembrane region" description="Helical" evidence="4">
    <location>
        <begin position="143"/>
        <end position="162"/>
    </location>
</feature>
<sequence>MVQFGNFRDLFAILLDLKGEVQMLRRSASGENRNILQAQLQAAVGANVAIMLTAVLFYIGTGALMLSVTTPYFAIVGAPMVLLSQFLIFRLHVALKVYNPDTDEDSLRLLKLRNRFVEYVAIGSVAWAGLICDLWTIPGTINHVLAGITAFGLIGVGALTFLCLPRSMFAWLLIVTAGGVMGPLLSDEQLPWYFYVATAIYGFALHRVAMRQWRSFLSSIDDAHAFAHARADFYEQEQQRRIEIEAERKRSESLEAEARAKADAQRQAEMDQLAVEFERSVVMTVDAIGNAIESVGESAQQLVQIGAQTRTRADSMAVMAENMSVAIQMVAGAARQLGDATHAISDQISDQVDAATAATGSSRDGSTAIDALARDADKVGEIAAIIEDVASRTNLLALNATIEAARAGEAGRGFAVVAQEVKSLANQTHQAIASVTGTVENIRNQMASTAQTVESVVDKIDRVQQGAGNIAVAITQQQAATREIGDNAEHAARDAEEVRTQSREVNQDALRVGEVADEMHQVMREMESRAQTLRDASAAFLQRLRTA</sequence>
<dbReference type="PANTHER" id="PTHR32089:SF112">
    <property type="entry name" value="LYSOZYME-LIKE PROTEIN-RELATED"/>
    <property type="match status" value="1"/>
</dbReference>
<evidence type="ECO:0000313" key="6">
    <source>
        <dbReference type="EMBL" id="RDV02475.1"/>
    </source>
</evidence>
<dbReference type="Pfam" id="PF00015">
    <property type="entry name" value="MCPsignal"/>
    <property type="match status" value="1"/>
</dbReference>
<evidence type="ECO:0000256" key="3">
    <source>
        <dbReference type="SAM" id="Coils"/>
    </source>
</evidence>
<evidence type="ECO:0000256" key="2">
    <source>
        <dbReference type="PROSITE-ProRule" id="PRU00284"/>
    </source>
</evidence>
<dbReference type="EMBL" id="QRGP01000002">
    <property type="protein sequence ID" value="RDV02475.1"/>
    <property type="molecule type" value="Genomic_DNA"/>
</dbReference>
<feature type="transmembrane region" description="Helical" evidence="4">
    <location>
        <begin position="42"/>
        <end position="66"/>
    </location>
</feature>
<dbReference type="Gene3D" id="1.10.287.950">
    <property type="entry name" value="Methyl-accepting chemotaxis protein"/>
    <property type="match status" value="1"/>
</dbReference>
<dbReference type="OrthoDB" id="354287at2"/>
<proteinExistence type="predicted"/>
<comment type="caution">
    <text evidence="6">The sequence shown here is derived from an EMBL/GenBank/DDBJ whole genome shotgun (WGS) entry which is preliminary data.</text>
</comment>
<dbReference type="SMART" id="SM00283">
    <property type="entry name" value="MA"/>
    <property type="match status" value="1"/>
</dbReference>
<dbReference type="GO" id="GO:0016020">
    <property type="term" value="C:membrane"/>
    <property type="evidence" value="ECO:0007669"/>
    <property type="project" value="InterPro"/>
</dbReference>
<feature type="transmembrane region" description="Helical" evidence="4">
    <location>
        <begin position="169"/>
        <end position="186"/>
    </location>
</feature>
<keyword evidence="4" id="KW-1133">Transmembrane helix</keyword>
<feature type="transmembrane region" description="Helical" evidence="4">
    <location>
        <begin position="72"/>
        <end position="95"/>
    </location>
</feature>
<evidence type="ECO:0000259" key="5">
    <source>
        <dbReference type="PROSITE" id="PS50111"/>
    </source>
</evidence>
<feature type="coiled-coil region" evidence="3">
    <location>
        <begin position="234"/>
        <end position="264"/>
    </location>
</feature>
<organism evidence="6 7">
    <name type="scientific">Sphingorhabdus pulchriflava</name>
    <dbReference type="NCBI Taxonomy" id="2292257"/>
    <lineage>
        <taxon>Bacteria</taxon>
        <taxon>Pseudomonadati</taxon>
        <taxon>Pseudomonadota</taxon>
        <taxon>Alphaproteobacteria</taxon>
        <taxon>Sphingomonadales</taxon>
        <taxon>Sphingomonadaceae</taxon>
        <taxon>Sphingorhabdus</taxon>
    </lineage>
</organism>
<keyword evidence="4" id="KW-0812">Transmembrane</keyword>
<dbReference type="AlphaFoldDB" id="A0A371B4E5"/>
<name>A0A371B4E5_9SPHN</name>